<dbReference type="CDD" id="cd02440">
    <property type="entry name" value="AdoMet_MTases"/>
    <property type="match status" value="1"/>
</dbReference>
<name>A0A0F6YJC8_9BACT</name>
<feature type="domain" description="Methyltransferase type 11" evidence="1">
    <location>
        <begin position="49"/>
        <end position="137"/>
    </location>
</feature>
<dbReference type="GO" id="GO:0032259">
    <property type="term" value="P:methylation"/>
    <property type="evidence" value="ECO:0007669"/>
    <property type="project" value="UniProtKB-KW"/>
</dbReference>
<reference evidence="2 3" key="1">
    <citation type="submission" date="2015-03" db="EMBL/GenBank/DDBJ databases">
        <title>Genome assembly of Sandaracinus amylolyticus DSM 53668.</title>
        <authorList>
            <person name="Sharma G."/>
            <person name="Subramanian S."/>
        </authorList>
    </citation>
    <scope>NUCLEOTIDE SEQUENCE [LARGE SCALE GENOMIC DNA]</scope>
    <source>
        <strain evidence="2 3">DSM 53668</strain>
    </source>
</reference>
<dbReference type="InterPro" id="IPR050508">
    <property type="entry name" value="Methyltransf_Superfamily"/>
</dbReference>
<evidence type="ECO:0000259" key="1">
    <source>
        <dbReference type="Pfam" id="PF08241"/>
    </source>
</evidence>
<dbReference type="SUPFAM" id="SSF53335">
    <property type="entry name" value="S-adenosyl-L-methionine-dependent methyltransferases"/>
    <property type="match status" value="1"/>
</dbReference>
<protein>
    <submittedName>
        <fullName evidence="2">Methyltransferase type 11</fullName>
    </submittedName>
</protein>
<dbReference type="InterPro" id="IPR029063">
    <property type="entry name" value="SAM-dependent_MTases_sf"/>
</dbReference>
<keyword evidence="2" id="KW-0808">Transferase</keyword>
<dbReference type="EMBL" id="CP011125">
    <property type="protein sequence ID" value="AKF06870.1"/>
    <property type="molecule type" value="Genomic_DNA"/>
</dbReference>
<dbReference type="OrthoDB" id="9789575at2"/>
<gene>
    <name evidence="2" type="ORF">DB32_004019</name>
</gene>
<keyword evidence="2" id="KW-0489">Methyltransferase</keyword>
<organism evidence="2 3">
    <name type="scientific">Sandaracinus amylolyticus</name>
    <dbReference type="NCBI Taxonomy" id="927083"/>
    <lineage>
        <taxon>Bacteria</taxon>
        <taxon>Pseudomonadati</taxon>
        <taxon>Myxococcota</taxon>
        <taxon>Polyangia</taxon>
        <taxon>Polyangiales</taxon>
        <taxon>Sandaracinaceae</taxon>
        <taxon>Sandaracinus</taxon>
    </lineage>
</organism>
<evidence type="ECO:0000313" key="3">
    <source>
        <dbReference type="Proteomes" id="UP000034883"/>
    </source>
</evidence>
<dbReference type="Gene3D" id="3.40.50.150">
    <property type="entry name" value="Vaccinia Virus protein VP39"/>
    <property type="match status" value="1"/>
</dbReference>
<dbReference type="STRING" id="927083.DB32_004019"/>
<dbReference type="PANTHER" id="PTHR42912:SF80">
    <property type="entry name" value="METHYLTRANSFERASE DOMAIN-CONTAINING PROTEIN"/>
    <property type="match status" value="1"/>
</dbReference>
<dbReference type="Pfam" id="PF08241">
    <property type="entry name" value="Methyltransf_11"/>
    <property type="match status" value="1"/>
</dbReference>
<evidence type="ECO:0000313" key="2">
    <source>
        <dbReference type="EMBL" id="AKF06870.1"/>
    </source>
</evidence>
<dbReference type="GO" id="GO:0008757">
    <property type="term" value="F:S-adenosylmethionine-dependent methyltransferase activity"/>
    <property type="evidence" value="ECO:0007669"/>
    <property type="project" value="InterPro"/>
</dbReference>
<keyword evidence="3" id="KW-1185">Reference proteome</keyword>
<dbReference type="AlphaFoldDB" id="A0A0F6YJC8"/>
<accession>A0A0F6YJC8</accession>
<dbReference type="Proteomes" id="UP000034883">
    <property type="component" value="Chromosome"/>
</dbReference>
<dbReference type="KEGG" id="samy:DB32_004019"/>
<dbReference type="PANTHER" id="PTHR42912">
    <property type="entry name" value="METHYLTRANSFERASE"/>
    <property type="match status" value="1"/>
</dbReference>
<dbReference type="InterPro" id="IPR013216">
    <property type="entry name" value="Methyltransf_11"/>
</dbReference>
<dbReference type="RefSeq" id="WP_053234103.1">
    <property type="nucleotide sequence ID" value="NZ_CP011125.1"/>
</dbReference>
<proteinExistence type="predicted"/>
<sequence>MSAHDARAKRYYDDFSSTYDRGRDEGYHALVDRLESQIVIDHARDADVLEVGCGTGLVLARVAPHAARCVGVDLSAGMIAQARARGLDVARGSATALPFRDASFDVVYSFKVLAHVPAIERALEEIARVTRPGGHMLLEFYNAWSLRYVARRLAGARRIGRAHTEADVETRWDSPRAIRRMLPRGTELVDMRGVRVVTPAAFVHRVPLVSTLFARAEEHASRSMLRTLGGFLVAVVRRR</sequence>